<reference evidence="4 5" key="1">
    <citation type="submission" date="2019-11" db="EMBL/GenBank/DDBJ databases">
        <title>Metabolism of dissolved organic matter in forest soils.</title>
        <authorList>
            <person name="Cyle K.T."/>
            <person name="Wilhelm R.C."/>
            <person name="Martinez C.E."/>
        </authorList>
    </citation>
    <scope>NUCLEOTIDE SEQUENCE [LARGE SCALE GENOMIC DNA]</scope>
    <source>
        <strain evidence="4 5">1N</strain>
    </source>
</reference>
<dbReference type="RefSeq" id="WP_172313060.1">
    <property type="nucleotide sequence ID" value="NZ_WOEY01000082.1"/>
</dbReference>
<accession>A0ABX2BRX3</accession>
<dbReference type="Proteomes" id="UP000652198">
    <property type="component" value="Unassembled WGS sequence"/>
</dbReference>
<evidence type="ECO:0000256" key="2">
    <source>
        <dbReference type="ARBA" id="ARBA00023136"/>
    </source>
</evidence>
<evidence type="ECO:0000256" key="3">
    <source>
        <dbReference type="ARBA" id="ARBA00023237"/>
    </source>
</evidence>
<proteinExistence type="predicted"/>
<sequence>MLSPIARAALLAFRGSATKTWYVAAQIQNLLNKDYETAYSYNSPRRGAHVTTGWQQ</sequence>
<protein>
    <submittedName>
        <fullName evidence="4">Uncharacterized protein</fullName>
    </submittedName>
</protein>
<keyword evidence="5" id="KW-1185">Reference proteome</keyword>
<comment type="subcellular location">
    <subcellularLocation>
        <location evidence="1">Cell outer membrane</location>
    </subcellularLocation>
</comment>
<evidence type="ECO:0000313" key="4">
    <source>
        <dbReference type="EMBL" id="NPT43657.1"/>
    </source>
</evidence>
<dbReference type="InterPro" id="IPR036942">
    <property type="entry name" value="Beta-barrel_TonB_sf"/>
</dbReference>
<evidence type="ECO:0000313" key="5">
    <source>
        <dbReference type="Proteomes" id="UP000652198"/>
    </source>
</evidence>
<evidence type="ECO:0000256" key="1">
    <source>
        <dbReference type="ARBA" id="ARBA00004442"/>
    </source>
</evidence>
<keyword evidence="2" id="KW-0472">Membrane</keyword>
<organism evidence="4 5">
    <name type="scientific">Paraburkholderia solitsugae</name>
    <dbReference type="NCBI Taxonomy" id="2675748"/>
    <lineage>
        <taxon>Bacteria</taxon>
        <taxon>Pseudomonadati</taxon>
        <taxon>Pseudomonadota</taxon>
        <taxon>Betaproteobacteria</taxon>
        <taxon>Burkholderiales</taxon>
        <taxon>Burkholderiaceae</taxon>
        <taxon>Paraburkholderia</taxon>
    </lineage>
</organism>
<dbReference type="Gene3D" id="2.40.170.20">
    <property type="entry name" value="TonB-dependent receptor, beta-barrel domain"/>
    <property type="match status" value="1"/>
</dbReference>
<keyword evidence="3" id="KW-0998">Cell outer membrane</keyword>
<gene>
    <name evidence="4" type="ORF">GNZ12_20580</name>
</gene>
<name>A0ABX2BRX3_9BURK</name>
<comment type="caution">
    <text evidence="4">The sequence shown here is derived from an EMBL/GenBank/DDBJ whole genome shotgun (WGS) entry which is preliminary data.</text>
</comment>
<dbReference type="EMBL" id="WOEY01000082">
    <property type="protein sequence ID" value="NPT43657.1"/>
    <property type="molecule type" value="Genomic_DNA"/>
</dbReference>